<feature type="compositionally biased region" description="Basic residues" evidence="1">
    <location>
        <begin position="285"/>
        <end position="295"/>
    </location>
</feature>
<dbReference type="InterPro" id="IPR036770">
    <property type="entry name" value="Ankyrin_rpt-contain_sf"/>
</dbReference>
<dbReference type="SUPFAM" id="SSF48403">
    <property type="entry name" value="Ankyrin repeat"/>
    <property type="match status" value="1"/>
</dbReference>
<comment type="caution">
    <text evidence="2">The sequence shown here is derived from an EMBL/GenBank/DDBJ whole genome shotgun (WGS) entry which is preliminary data.</text>
</comment>
<sequence length="402" mass="44764">MFQSKLDVVHKILSTESDPLNFLCSSFQIGDLQNVDLILSGNFEKKVPEGVDLLKSSKSVLVHEQVLPKETPTLLHFAAFYNLKKLAKALLRCPGAKEAMSIKNCHGNGPVGVAQLKKHSEMEQLLQDHQASGNNDKLADEDEYMSMERCYESYVEMGGTSPQYVVPDYRKRSESAVDDGEQLYEDMGGKSEPEELYDTPRSETEDRFEGYDEELDQNENTLQQRESAMQKQIDEYKVFGRMTEKEVQLALLMKRVKERYITQEQALEMARVLRLDPQVPSTDSKKKKPRVKKRVSVPNISDLPERKTQSLPRTMSTSSGSSVSSTSSVGSTGSGYASDGINSRPPALAKPKKPAGGFSYLGQPQVSPKKTVAPPPTAQRKPPTRTPSDPAPPVPSRRGPRR</sequence>
<name>A0A6S7KCB1_PARCT</name>
<reference evidence="2" key="1">
    <citation type="submission" date="2020-04" db="EMBL/GenBank/DDBJ databases">
        <authorList>
            <person name="Alioto T."/>
            <person name="Alioto T."/>
            <person name="Gomez Garrido J."/>
        </authorList>
    </citation>
    <scope>NUCLEOTIDE SEQUENCE</scope>
    <source>
        <strain evidence="2">A484AB</strain>
    </source>
</reference>
<dbReference type="OrthoDB" id="8192811at2759"/>
<dbReference type="Pfam" id="PF14545">
    <property type="entry name" value="DBB"/>
    <property type="match status" value="1"/>
</dbReference>
<evidence type="ECO:0000256" key="1">
    <source>
        <dbReference type="SAM" id="MobiDB-lite"/>
    </source>
</evidence>
<feature type="compositionally biased region" description="Basic and acidic residues" evidence="1">
    <location>
        <begin position="187"/>
        <end position="207"/>
    </location>
</feature>
<proteinExistence type="predicted"/>
<dbReference type="GO" id="GO:0005068">
    <property type="term" value="F:transmembrane receptor protein tyrosine kinase adaptor activity"/>
    <property type="evidence" value="ECO:0007669"/>
    <property type="project" value="TreeGrafter"/>
</dbReference>
<organism evidence="2 3">
    <name type="scientific">Paramuricea clavata</name>
    <name type="common">Red gorgonian</name>
    <name type="synonym">Violescent sea-whip</name>
    <dbReference type="NCBI Taxonomy" id="317549"/>
    <lineage>
        <taxon>Eukaryota</taxon>
        <taxon>Metazoa</taxon>
        <taxon>Cnidaria</taxon>
        <taxon>Anthozoa</taxon>
        <taxon>Octocorallia</taxon>
        <taxon>Malacalcyonacea</taxon>
        <taxon>Plexauridae</taxon>
        <taxon>Paramuricea</taxon>
    </lineage>
</organism>
<accession>A0A6S7KCB1</accession>
<dbReference type="Gene3D" id="1.25.40.20">
    <property type="entry name" value="Ankyrin repeat-containing domain"/>
    <property type="match status" value="1"/>
</dbReference>
<dbReference type="InterPro" id="IPR017893">
    <property type="entry name" value="DBB_domain"/>
</dbReference>
<dbReference type="InterPro" id="IPR052446">
    <property type="entry name" value="B-cell_PI3K-Signaling_Adptrs"/>
</dbReference>
<evidence type="ECO:0000313" key="2">
    <source>
        <dbReference type="EMBL" id="CAB4025813.1"/>
    </source>
</evidence>
<feature type="region of interest" description="Disordered" evidence="1">
    <location>
        <begin position="278"/>
        <end position="402"/>
    </location>
</feature>
<dbReference type="GO" id="GO:0005104">
    <property type="term" value="F:fibroblast growth factor receptor binding"/>
    <property type="evidence" value="ECO:0007669"/>
    <property type="project" value="TreeGrafter"/>
</dbReference>
<dbReference type="EMBL" id="CACRXK020013837">
    <property type="protein sequence ID" value="CAB4025813.1"/>
    <property type="molecule type" value="Genomic_DNA"/>
</dbReference>
<dbReference type="PANTHER" id="PTHR16267:SF11">
    <property type="entry name" value="STUMPS, ISOFORM E"/>
    <property type="match status" value="1"/>
</dbReference>
<dbReference type="GO" id="GO:0005829">
    <property type="term" value="C:cytosol"/>
    <property type="evidence" value="ECO:0007669"/>
    <property type="project" value="TreeGrafter"/>
</dbReference>
<gene>
    <name evidence="2" type="ORF">PACLA_8A010795</name>
</gene>
<keyword evidence="3" id="KW-1185">Reference proteome</keyword>
<feature type="region of interest" description="Disordered" evidence="1">
    <location>
        <begin position="184"/>
        <end position="207"/>
    </location>
</feature>
<feature type="compositionally biased region" description="Low complexity" evidence="1">
    <location>
        <begin position="316"/>
        <end position="335"/>
    </location>
</feature>
<dbReference type="AlphaFoldDB" id="A0A6S7KCB1"/>
<dbReference type="Proteomes" id="UP001152795">
    <property type="component" value="Unassembled WGS sequence"/>
</dbReference>
<evidence type="ECO:0000313" key="3">
    <source>
        <dbReference type="Proteomes" id="UP001152795"/>
    </source>
</evidence>
<dbReference type="PANTHER" id="PTHR16267">
    <property type="entry name" value="BANK1/PIK3AP1 FAMILY MEMBER"/>
    <property type="match status" value="1"/>
</dbReference>
<protein>
    <submittedName>
        <fullName evidence="2">Uncharacterized protein</fullName>
    </submittedName>
</protein>